<sequence length="40" mass="4880">MNVLYAGYFSKDYVKNYNYKVKNSILLEETRRVKQTELME</sequence>
<dbReference type="EMBL" id="OUNC01000004">
    <property type="protein sequence ID" value="SPP26887.1"/>
    <property type="molecule type" value="Genomic_DNA"/>
</dbReference>
<gene>
    <name evidence="1" type="ORF">BTBSAS_120023</name>
</gene>
<organism evidence="1 2">
    <name type="scientific">Brochothrix thermosphacta</name>
    <name type="common">Microbacterium thermosphactum</name>
    <dbReference type="NCBI Taxonomy" id="2756"/>
    <lineage>
        <taxon>Bacteria</taxon>
        <taxon>Bacillati</taxon>
        <taxon>Bacillota</taxon>
        <taxon>Bacilli</taxon>
        <taxon>Bacillales</taxon>
        <taxon>Listeriaceae</taxon>
        <taxon>Brochothrix</taxon>
    </lineage>
</organism>
<accession>A0A2X0RXV6</accession>
<evidence type="ECO:0000313" key="2">
    <source>
        <dbReference type="Proteomes" id="UP000270190"/>
    </source>
</evidence>
<reference evidence="2" key="1">
    <citation type="submission" date="2018-04" db="EMBL/GenBank/DDBJ databases">
        <authorList>
            <person name="Illikoud N."/>
        </authorList>
    </citation>
    <scope>NUCLEOTIDE SEQUENCE [LARGE SCALE GENOMIC DNA]</scope>
</reference>
<name>A0A2X0RXV6_BROTH</name>
<protein>
    <submittedName>
        <fullName evidence="1">Uncharacterized protein</fullName>
    </submittedName>
</protein>
<dbReference type="Proteomes" id="UP000270190">
    <property type="component" value="Unassembled WGS sequence"/>
</dbReference>
<evidence type="ECO:0000313" key="1">
    <source>
        <dbReference type="EMBL" id="SPP26887.1"/>
    </source>
</evidence>
<proteinExistence type="predicted"/>
<dbReference type="AlphaFoldDB" id="A0A2X0RXV6"/>